<keyword evidence="1" id="KW-1133">Transmembrane helix</keyword>
<feature type="transmembrane region" description="Helical" evidence="1">
    <location>
        <begin position="121"/>
        <end position="141"/>
    </location>
</feature>
<proteinExistence type="predicted"/>
<feature type="transmembrane region" description="Helical" evidence="1">
    <location>
        <begin position="56"/>
        <end position="74"/>
    </location>
</feature>
<dbReference type="OrthoDB" id="1273062at2"/>
<organism evidence="2 3">
    <name type="scientific">Chryseobacterium culicis</name>
    <dbReference type="NCBI Taxonomy" id="680127"/>
    <lineage>
        <taxon>Bacteria</taxon>
        <taxon>Pseudomonadati</taxon>
        <taxon>Bacteroidota</taxon>
        <taxon>Flavobacteriia</taxon>
        <taxon>Flavobacteriales</taxon>
        <taxon>Weeksellaceae</taxon>
        <taxon>Chryseobacterium group</taxon>
        <taxon>Chryseobacterium</taxon>
    </lineage>
</organism>
<feature type="transmembrane region" description="Helical" evidence="1">
    <location>
        <begin position="95"/>
        <end position="115"/>
    </location>
</feature>
<feature type="transmembrane region" description="Helical" evidence="1">
    <location>
        <begin position="6"/>
        <end position="21"/>
    </location>
</feature>
<dbReference type="RefSeq" id="WP_089692464.1">
    <property type="nucleotide sequence ID" value="NZ_FNWQ01000002.1"/>
</dbReference>
<dbReference type="Proteomes" id="UP000198561">
    <property type="component" value="Unassembled WGS sequence"/>
</dbReference>
<gene>
    <name evidence="2" type="ORF">SAMN05421593_2416</name>
</gene>
<keyword evidence="1" id="KW-0472">Membrane</keyword>
<feature type="transmembrane region" description="Helical" evidence="1">
    <location>
        <begin position="33"/>
        <end position="50"/>
    </location>
</feature>
<name>A0A1H6HE09_CHRCI</name>
<sequence>MNYVTAIYLLNIVLYAMYFFGKTGGESDISGADFFVSGILSLFLLFAGYLNAKKGMIYRTVLWVFLVNMFLFVCSGLFDQFGSDFNILSTSNSDSFLFSLALIVYNAYLFPLTIVLEGSGLALIVPVVLSFILPSLGYMIGQKLHPDKQNSTEL</sequence>
<reference evidence="2 3" key="1">
    <citation type="submission" date="2016-10" db="EMBL/GenBank/DDBJ databases">
        <authorList>
            <person name="de Groot N.N."/>
        </authorList>
    </citation>
    <scope>NUCLEOTIDE SEQUENCE [LARGE SCALE GENOMIC DNA]</scope>
    <source>
        <strain evidence="2 3">DSM 23031</strain>
    </source>
</reference>
<dbReference type="AlphaFoldDB" id="A0A1H6HE09"/>
<evidence type="ECO:0000313" key="2">
    <source>
        <dbReference type="EMBL" id="SEH33696.1"/>
    </source>
</evidence>
<dbReference type="EMBL" id="FNWQ01000002">
    <property type="protein sequence ID" value="SEH33696.1"/>
    <property type="molecule type" value="Genomic_DNA"/>
</dbReference>
<protein>
    <submittedName>
        <fullName evidence="2">Uncharacterized protein</fullName>
    </submittedName>
</protein>
<evidence type="ECO:0000313" key="3">
    <source>
        <dbReference type="Proteomes" id="UP000198561"/>
    </source>
</evidence>
<evidence type="ECO:0000256" key="1">
    <source>
        <dbReference type="SAM" id="Phobius"/>
    </source>
</evidence>
<accession>A0A1H6HE09</accession>
<keyword evidence="1" id="KW-0812">Transmembrane</keyword>